<evidence type="ECO:0000259" key="7">
    <source>
        <dbReference type="PROSITE" id="PS51349"/>
    </source>
</evidence>
<dbReference type="PROSITE" id="PS51349">
    <property type="entry name" value="FMN_HYDROXY_ACID_DH_2"/>
    <property type="match status" value="1"/>
</dbReference>
<dbReference type="CDD" id="cd02922">
    <property type="entry name" value="FCB2_FMN"/>
    <property type="match status" value="1"/>
</dbReference>
<comment type="caution">
    <text evidence="8">The sequence shown here is derived from an EMBL/GenBank/DDBJ whole genome shotgun (WGS) entry which is preliminary data.</text>
</comment>
<keyword evidence="4" id="KW-0560">Oxidoreductase</keyword>
<dbReference type="OrthoDB" id="1925334at2759"/>
<dbReference type="RefSeq" id="XP_022515866.1">
    <property type="nucleotide sequence ID" value="XM_022651748.1"/>
</dbReference>
<accession>A0A177FI31</accession>
<dbReference type="InterPro" id="IPR008259">
    <property type="entry name" value="FMN_hydac_DH_AS"/>
</dbReference>
<evidence type="ECO:0008006" key="10">
    <source>
        <dbReference type="Google" id="ProtNLM"/>
    </source>
</evidence>
<reference evidence="8 9" key="1">
    <citation type="submission" date="2016-03" db="EMBL/GenBank/DDBJ databases">
        <title>Draft genome sequence of the Fonsecaea monophora CBS 269.37.</title>
        <authorList>
            <person name="Bombassaro A."/>
            <person name="Vinicius W.A."/>
            <person name="De Hoog S."/>
            <person name="Sun J."/>
            <person name="Souza E.M."/>
            <person name="Raittz R.T."/>
            <person name="Costa F."/>
            <person name="Leao A.C."/>
            <person name="Tadra-Sfeir M.Z."/>
            <person name="Baura V."/>
            <person name="Balsanelli E."/>
            <person name="Pedrosa F.O."/>
            <person name="Moreno L.F."/>
            <person name="Steffens M.B."/>
            <person name="Xi L."/>
            <person name="Bocca A.L."/>
            <person name="Felipe M.S."/>
            <person name="Teixeira M."/>
            <person name="Telles Filho F.Q."/>
            <person name="Azevedo C.M."/>
            <person name="Gomes R."/>
            <person name="Vicente V.A."/>
        </authorList>
    </citation>
    <scope>NUCLEOTIDE SEQUENCE [LARGE SCALE GENOMIC DNA]</scope>
    <source>
        <strain evidence="8 9">CBS 269.37</strain>
    </source>
</reference>
<evidence type="ECO:0000256" key="5">
    <source>
        <dbReference type="ARBA" id="ARBA00023004"/>
    </source>
</evidence>
<protein>
    <recommendedName>
        <fullName evidence="10">Cytochrome b2, mitochondrial</fullName>
    </recommendedName>
</protein>
<name>A0A177FI31_9EURO</name>
<sequence length="548" mass="60878">MPSMMIGDKYAPLDSLKGRGTVPTEDYWWGLSSLNPPSWNTVDELQFYSDRMLTKAQVEEHGTKDSCWVIISGNVYDLTDFLDHHPGGSAIILRYAGQDATSAYEPLHPPGTLERYLSKENCKGPVLIDQGNVKVAKRKFKEGDPIPLMLCMNLDDFEKAARVSIPERAFVYFHSAAEDKVTFYRNQQDWSRISLRPRTLIDVAKIDPSRRIMGFQSSLPFFIAPAAMARLAHPDGELCLVRAAIKYGIPYCVSTYSSVPHEELASHVQPDTPTVLFFQLYVAKERSRTEALIRNAKRLGFKGLLVTVDTAVGGKREEDELFQAQIAYEAGDDDVPRPFYASPGEDAPVLRGAHSSTLNWRDLEWIRQEWGDAGPIYLKGIQCAEDAEAALRANVHGIYLSNHGGRQLDSGSSALRTLLEIRTFCPHVLERLEVYLDGGVRRGSDVIKALCLGATAVGLGRPFMYALGAYGTDGVVKAIQSKSQSQAYLVEFSANSLSSLVLSDEIESTMRLMGVTALDQLTPDHVNARQLENELPRRLLGFEAKSRL</sequence>
<dbReference type="AlphaFoldDB" id="A0A177FI31"/>
<evidence type="ECO:0000256" key="3">
    <source>
        <dbReference type="ARBA" id="ARBA00022723"/>
    </source>
</evidence>
<evidence type="ECO:0000313" key="9">
    <source>
        <dbReference type="Proteomes" id="UP000077002"/>
    </source>
</evidence>
<dbReference type="Proteomes" id="UP000077002">
    <property type="component" value="Unassembled WGS sequence"/>
</dbReference>
<dbReference type="InterPro" id="IPR036400">
    <property type="entry name" value="Cyt_B5-like_heme/steroid_sf"/>
</dbReference>
<comment type="cofactor">
    <cofactor evidence="1">
        <name>FMN</name>
        <dbReference type="ChEBI" id="CHEBI:58210"/>
    </cofactor>
</comment>
<evidence type="ECO:0000256" key="1">
    <source>
        <dbReference type="ARBA" id="ARBA00001917"/>
    </source>
</evidence>
<dbReference type="SUPFAM" id="SSF55856">
    <property type="entry name" value="Cytochrome b5-like heme/steroid binding domain"/>
    <property type="match status" value="1"/>
</dbReference>
<dbReference type="InterPro" id="IPR018506">
    <property type="entry name" value="Cyt_B5_heme-BS"/>
</dbReference>
<dbReference type="SUPFAM" id="SSF51395">
    <property type="entry name" value="FMN-linked oxidoreductases"/>
    <property type="match status" value="1"/>
</dbReference>
<dbReference type="Gene3D" id="3.20.20.70">
    <property type="entry name" value="Aldolase class I"/>
    <property type="match status" value="1"/>
</dbReference>
<evidence type="ECO:0000313" key="8">
    <source>
        <dbReference type="EMBL" id="OAG43914.1"/>
    </source>
</evidence>
<feature type="domain" description="Cytochrome b5 heme-binding" evidence="6">
    <location>
        <begin position="50"/>
        <end position="127"/>
    </location>
</feature>
<gene>
    <name evidence="8" type="ORF">AYO21_01766</name>
</gene>
<keyword evidence="5" id="KW-0408">Iron</keyword>
<dbReference type="FunFam" id="3.10.120.10:FF:000009">
    <property type="entry name" value="Cytochrome b2, mitochondrial, putative"/>
    <property type="match status" value="1"/>
</dbReference>
<organism evidence="8 9">
    <name type="scientific">Fonsecaea monophora</name>
    <dbReference type="NCBI Taxonomy" id="254056"/>
    <lineage>
        <taxon>Eukaryota</taxon>
        <taxon>Fungi</taxon>
        <taxon>Dikarya</taxon>
        <taxon>Ascomycota</taxon>
        <taxon>Pezizomycotina</taxon>
        <taxon>Eurotiomycetes</taxon>
        <taxon>Chaetothyriomycetidae</taxon>
        <taxon>Chaetothyriales</taxon>
        <taxon>Herpotrichiellaceae</taxon>
        <taxon>Fonsecaea</taxon>
    </lineage>
</organism>
<dbReference type="Gene3D" id="3.10.120.10">
    <property type="entry name" value="Cytochrome b5-like heme/steroid binding domain"/>
    <property type="match status" value="1"/>
</dbReference>
<dbReference type="InterPro" id="IPR013785">
    <property type="entry name" value="Aldolase_TIM"/>
</dbReference>
<dbReference type="GO" id="GO:0016491">
    <property type="term" value="F:oxidoreductase activity"/>
    <property type="evidence" value="ECO:0007669"/>
    <property type="project" value="UniProtKB-KW"/>
</dbReference>
<dbReference type="InterPro" id="IPR037396">
    <property type="entry name" value="FMN_HAD"/>
</dbReference>
<dbReference type="Pfam" id="PF00173">
    <property type="entry name" value="Cyt-b5"/>
    <property type="match status" value="1"/>
</dbReference>
<feature type="domain" description="FMN hydroxy acid dehydrogenase" evidence="7">
    <location>
        <begin position="146"/>
        <end position="511"/>
    </location>
</feature>
<keyword evidence="2" id="KW-0349">Heme</keyword>
<dbReference type="GO" id="GO:0020037">
    <property type="term" value="F:heme binding"/>
    <property type="evidence" value="ECO:0007669"/>
    <property type="project" value="InterPro"/>
</dbReference>
<dbReference type="SMART" id="SM01117">
    <property type="entry name" value="Cyt-b5"/>
    <property type="match status" value="1"/>
</dbReference>
<dbReference type="InterPro" id="IPR037458">
    <property type="entry name" value="L-MDH/L-LDH_FMN-bd"/>
</dbReference>
<proteinExistence type="predicted"/>
<dbReference type="GO" id="GO:0046872">
    <property type="term" value="F:metal ion binding"/>
    <property type="evidence" value="ECO:0007669"/>
    <property type="project" value="UniProtKB-KW"/>
</dbReference>
<keyword evidence="3" id="KW-0479">Metal-binding</keyword>
<dbReference type="PROSITE" id="PS00191">
    <property type="entry name" value="CYTOCHROME_B5_1"/>
    <property type="match status" value="1"/>
</dbReference>
<dbReference type="InterPro" id="IPR001199">
    <property type="entry name" value="Cyt_B5-like_heme/steroid-bd"/>
</dbReference>
<dbReference type="EMBL" id="LVKK01000007">
    <property type="protein sequence ID" value="OAG43914.1"/>
    <property type="molecule type" value="Genomic_DNA"/>
</dbReference>
<dbReference type="PANTHER" id="PTHR10578">
    <property type="entry name" value="S -2-HYDROXY-ACID OXIDASE-RELATED"/>
    <property type="match status" value="1"/>
</dbReference>
<dbReference type="PROSITE" id="PS00557">
    <property type="entry name" value="FMN_HYDROXY_ACID_DH_1"/>
    <property type="match status" value="1"/>
</dbReference>
<evidence type="ECO:0000259" key="6">
    <source>
        <dbReference type="PROSITE" id="PS50255"/>
    </source>
</evidence>
<dbReference type="GeneID" id="34596944"/>
<dbReference type="InterPro" id="IPR000262">
    <property type="entry name" value="FMN-dep_DH"/>
</dbReference>
<dbReference type="PANTHER" id="PTHR10578:SF104">
    <property type="entry name" value="CYTOCHROME B2, MITOCHONDRIAL-RELATED"/>
    <property type="match status" value="1"/>
</dbReference>
<evidence type="ECO:0000256" key="4">
    <source>
        <dbReference type="ARBA" id="ARBA00023002"/>
    </source>
</evidence>
<dbReference type="Pfam" id="PF01070">
    <property type="entry name" value="FMN_dh"/>
    <property type="match status" value="1"/>
</dbReference>
<dbReference type="PROSITE" id="PS50255">
    <property type="entry name" value="CYTOCHROME_B5_2"/>
    <property type="match status" value="1"/>
</dbReference>
<evidence type="ECO:0000256" key="2">
    <source>
        <dbReference type="ARBA" id="ARBA00022617"/>
    </source>
</evidence>
<keyword evidence="9" id="KW-1185">Reference proteome</keyword>